<gene>
    <name evidence="1" type="ORF">CEXT_649481</name>
</gene>
<comment type="caution">
    <text evidence="1">The sequence shown here is derived from an EMBL/GenBank/DDBJ whole genome shotgun (WGS) entry which is preliminary data.</text>
</comment>
<sequence length="43" mass="4554">MQNNDNDLCGAVPGSPSITTELWLLHFASAKKDTCFSPRSGSG</sequence>
<organism evidence="1 2">
    <name type="scientific">Caerostris extrusa</name>
    <name type="common">Bark spider</name>
    <name type="synonym">Caerostris bankana</name>
    <dbReference type="NCBI Taxonomy" id="172846"/>
    <lineage>
        <taxon>Eukaryota</taxon>
        <taxon>Metazoa</taxon>
        <taxon>Ecdysozoa</taxon>
        <taxon>Arthropoda</taxon>
        <taxon>Chelicerata</taxon>
        <taxon>Arachnida</taxon>
        <taxon>Araneae</taxon>
        <taxon>Araneomorphae</taxon>
        <taxon>Entelegynae</taxon>
        <taxon>Araneoidea</taxon>
        <taxon>Araneidae</taxon>
        <taxon>Caerostris</taxon>
    </lineage>
</organism>
<evidence type="ECO:0000313" key="2">
    <source>
        <dbReference type="Proteomes" id="UP001054945"/>
    </source>
</evidence>
<protein>
    <submittedName>
        <fullName evidence="1">Uncharacterized protein</fullName>
    </submittedName>
</protein>
<evidence type="ECO:0000313" key="1">
    <source>
        <dbReference type="EMBL" id="GIY78881.1"/>
    </source>
</evidence>
<keyword evidence="2" id="KW-1185">Reference proteome</keyword>
<dbReference type="AlphaFoldDB" id="A0AAV4W8Q9"/>
<dbReference type="EMBL" id="BPLR01015814">
    <property type="protein sequence ID" value="GIY78881.1"/>
    <property type="molecule type" value="Genomic_DNA"/>
</dbReference>
<feature type="non-terminal residue" evidence="1">
    <location>
        <position position="43"/>
    </location>
</feature>
<name>A0AAV4W8Q9_CAEEX</name>
<reference evidence="1 2" key="1">
    <citation type="submission" date="2021-06" db="EMBL/GenBank/DDBJ databases">
        <title>Caerostris extrusa draft genome.</title>
        <authorList>
            <person name="Kono N."/>
            <person name="Arakawa K."/>
        </authorList>
    </citation>
    <scope>NUCLEOTIDE SEQUENCE [LARGE SCALE GENOMIC DNA]</scope>
</reference>
<proteinExistence type="predicted"/>
<accession>A0AAV4W8Q9</accession>
<dbReference type="Proteomes" id="UP001054945">
    <property type="component" value="Unassembled WGS sequence"/>
</dbReference>